<feature type="compositionally biased region" description="Basic and acidic residues" evidence="1">
    <location>
        <begin position="81"/>
        <end position="105"/>
    </location>
</feature>
<comment type="caution">
    <text evidence="2">The sequence shown here is derived from an EMBL/GenBank/DDBJ whole genome shotgun (WGS) entry which is preliminary data.</text>
</comment>
<accession>A0AAV9CAY8</accession>
<name>A0AAV9CAY8_ACOCL</name>
<gene>
    <name evidence="2" type="ORF">QJS10_CPB20g00883</name>
</gene>
<reference evidence="2" key="2">
    <citation type="submission" date="2023-06" db="EMBL/GenBank/DDBJ databases">
        <authorList>
            <person name="Ma L."/>
            <person name="Liu K.-W."/>
            <person name="Li Z."/>
            <person name="Hsiao Y.-Y."/>
            <person name="Qi Y."/>
            <person name="Fu T."/>
            <person name="Tang G."/>
            <person name="Zhang D."/>
            <person name="Sun W.-H."/>
            <person name="Liu D.-K."/>
            <person name="Li Y."/>
            <person name="Chen G.-Z."/>
            <person name="Liu X.-D."/>
            <person name="Liao X.-Y."/>
            <person name="Jiang Y.-T."/>
            <person name="Yu X."/>
            <person name="Hao Y."/>
            <person name="Huang J."/>
            <person name="Zhao X.-W."/>
            <person name="Ke S."/>
            <person name="Chen Y.-Y."/>
            <person name="Wu W.-L."/>
            <person name="Hsu J.-L."/>
            <person name="Lin Y.-F."/>
            <person name="Huang M.-D."/>
            <person name="Li C.-Y."/>
            <person name="Huang L."/>
            <person name="Wang Z.-W."/>
            <person name="Zhao X."/>
            <person name="Zhong W.-Y."/>
            <person name="Peng D.-H."/>
            <person name="Ahmad S."/>
            <person name="Lan S."/>
            <person name="Zhang J.-S."/>
            <person name="Tsai W.-C."/>
            <person name="Van De Peer Y."/>
            <person name="Liu Z.-J."/>
        </authorList>
    </citation>
    <scope>NUCLEOTIDE SEQUENCE</scope>
    <source>
        <strain evidence="2">CP</strain>
        <tissue evidence="2">Leaves</tissue>
    </source>
</reference>
<evidence type="ECO:0000313" key="2">
    <source>
        <dbReference type="EMBL" id="KAK1286270.1"/>
    </source>
</evidence>
<proteinExistence type="predicted"/>
<dbReference type="Proteomes" id="UP001180020">
    <property type="component" value="Unassembled WGS sequence"/>
</dbReference>
<sequence length="112" mass="12987">MAITPLPDKIMWDIEDLNYVIKPLRQTRPPPGRPRKKKESDPKMKYHHNQSSTTRRPPERLRRPDGRARGTERVIQGSEVQEQHPHIDKGRGHGRGDGDRTEADLKVGWARL</sequence>
<evidence type="ECO:0000313" key="3">
    <source>
        <dbReference type="Proteomes" id="UP001180020"/>
    </source>
</evidence>
<evidence type="ECO:0000256" key="1">
    <source>
        <dbReference type="SAM" id="MobiDB-lite"/>
    </source>
</evidence>
<reference evidence="2" key="1">
    <citation type="journal article" date="2023" name="Nat. Commun.">
        <title>Diploid and tetraploid genomes of Acorus and the evolution of monocots.</title>
        <authorList>
            <person name="Ma L."/>
            <person name="Liu K.W."/>
            <person name="Li Z."/>
            <person name="Hsiao Y.Y."/>
            <person name="Qi Y."/>
            <person name="Fu T."/>
            <person name="Tang G.D."/>
            <person name="Zhang D."/>
            <person name="Sun W.H."/>
            <person name="Liu D.K."/>
            <person name="Li Y."/>
            <person name="Chen G.Z."/>
            <person name="Liu X.D."/>
            <person name="Liao X.Y."/>
            <person name="Jiang Y.T."/>
            <person name="Yu X."/>
            <person name="Hao Y."/>
            <person name="Huang J."/>
            <person name="Zhao X.W."/>
            <person name="Ke S."/>
            <person name="Chen Y.Y."/>
            <person name="Wu W.L."/>
            <person name="Hsu J.L."/>
            <person name="Lin Y.F."/>
            <person name="Huang M.D."/>
            <person name="Li C.Y."/>
            <person name="Huang L."/>
            <person name="Wang Z.W."/>
            <person name="Zhao X."/>
            <person name="Zhong W.Y."/>
            <person name="Peng D.H."/>
            <person name="Ahmad S."/>
            <person name="Lan S."/>
            <person name="Zhang J.S."/>
            <person name="Tsai W.C."/>
            <person name="Van de Peer Y."/>
            <person name="Liu Z.J."/>
        </authorList>
    </citation>
    <scope>NUCLEOTIDE SEQUENCE</scope>
    <source>
        <strain evidence="2">CP</strain>
    </source>
</reference>
<protein>
    <submittedName>
        <fullName evidence="2">Uncharacterized protein</fullName>
    </submittedName>
</protein>
<feature type="compositionally biased region" description="Basic and acidic residues" evidence="1">
    <location>
        <begin position="56"/>
        <end position="72"/>
    </location>
</feature>
<keyword evidence="3" id="KW-1185">Reference proteome</keyword>
<dbReference type="AlphaFoldDB" id="A0AAV9CAY8"/>
<dbReference type="EMBL" id="JAUJYO010000020">
    <property type="protein sequence ID" value="KAK1286270.1"/>
    <property type="molecule type" value="Genomic_DNA"/>
</dbReference>
<organism evidence="2 3">
    <name type="scientific">Acorus calamus</name>
    <name type="common">Sweet flag</name>
    <dbReference type="NCBI Taxonomy" id="4465"/>
    <lineage>
        <taxon>Eukaryota</taxon>
        <taxon>Viridiplantae</taxon>
        <taxon>Streptophyta</taxon>
        <taxon>Embryophyta</taxon>
        <taxon>Tracheophyta</taxon>
        <taxon>Spermatophyta</taxon>
        <taxon>Magnoliopsida</taxon>
        <taxon>Liliopsida</taxon>
        <taxon>Acoraceae</taxon>
        <taxon>Acorus</taxon>
    </lineage>
</organism>
<feature type="region of interest" description="Disordered" evidence="1">
    <location>
        <begin position="21"/>
        <end position="112"/>
    </location>
</feature>